<dbReference type="Proteomes" id="UP000273083">
    <property type="component" value="Unassembled WGS sequence"/>
</dbReference>
<feature type="domain" description="DUF2249" evidence="1">
    <location>
        <begin position="8"/>
        <end position="76"/>
    </location>
</feature>
<dbReference type="AlphaFoldDB" id="A0A3N1XNS7"/>
<gene>
    <name evidence="2" type="ORF">EDD66_105271</name>
</gene>
<dbReference type="Pfam" id="PF10006">
    <property type="entry name" value="DUF2249"/>
    <property type="match status" value="1"/>
</dbReference>
<evidence type="ECO:0000313" key="2">
    <source>
        <dbReference type="EMBL" id="ROR28329.1"/>
    </source>
</evidence>
<protein>
    <submittedName>
        <fullName evidence="2">Uncharacterized protein (DUF2249 family)</fullName>
    </submittedName>
</protein>
<organism evidence="2 3">
    <name type="scientific">Mobilisporobacter senegalensis</name>
    <dbReference type="NCBI Taxonomy" id="1329262"/>
    <lineage>
        <taxon>Bacteria</taxon>
        <taxon>Bacillati</taxon>
        <taxon>Bacillota</taxon>
        <taxon>Clostridia</taxon>
        <taxon>Lachnospirales</taxon>
        <taxon>Lachnospiraceae</taxon>
        <taxon>Mobilisporobacter</taxon>
    </lineage>
</organism>
<dbReference type="EMBL" id="RJVG01000005">
    <property type="protein sequence ID" value="ROR28329.1"/>
    <property type="molecule type" value="Genomic_DNA"/>
</dbReference>
<dbReference type="InterPro" id="IPR018720">
    <property type="entry name" value="DUF2249"/>
</dbReference>
<proteinExistence type="predicted"/>
<evidence type="ECO:0000313" key="3">
    <source>
        <dbReference type="Proteomes" id="UP000273083"/>
    </source>
</evidence>
<evidence type="ECO:0000259" key="1">
    <source>
        <dbReference type="Pfam" id="PF10006"/>
    </source>
</evidence>
<accession>A0A3N1XNS7</accession>
<name>A0A3N1XNS7_9FIRM</name>
<reference evidence="2 3" key="1">
    <citation type="submission" date="2018-11" db="EMBL/GenBank/DDBJ databases">
        <title>Genomic Encyclopedia of Type Strains, Phase IV (KMG-IV): sequencing the most valuable type-strain genomes for metagenomic binning, comparative biology and taxonomic classification.</title>
        <authorList>
            <person name="Goeker M."/>
        </authorList>
    </citation>
    <scope>NUCLEOTIDE SEQUENCE [LARGE SCALE GENOMIC DNA]</scope>
    <source>
        <strain evidence="2 3">DSM 26537</strain>
    </source>
</reference>
<sequence length="78" mass="9171">MSEFTSQVDARKYAPKDKHPTILGTFDALKPGEKMELINDHDPKPLQYQFMIEKEGEFEWEYLEEGPEVWRVAISKVK</sequence>
<dbReference type="OrthoDB" id="9798996at2"/>
<dbReference type="RefSeq" id="WP_123609500.1">
    <property type="nucleotide sequence ID" value="NZ_RJVG01000005.1"/>
</dbReference>
<keyword evidence="3" id="KW-1185">Reference proteome</keyword>
<comment type="caution">
    <text evidence="2">The sequence shown here is derived from an EMBL/GenBank/DDBJ whole genome shotgun (WGS) entry which is preliminary data.</text>
</comment>